<evidence type="ECO:0000313" key="7">
    <source>
        <dbReference type="Proteomes" id="UP001228504"/>
    </source>
</evidence>
<dbReference type="InterPro" id="IPR011761">
    <property type="entry name" value="ATP-grasp"/>
</dbReference>
<proteinExistence type="predicted"/>
<evidence type="ECO:0000259" key="5">
    <source>
        <dbReference type="PROSITE" id="PS50975"/>
    </source>
</evidence>
<organism evidence="6 7">
    <name type="scientific">Eubacterium multiforme</name>
    <dbReference type="NCBI Taxonomy" id="83339"/>
    <lineage>
        <taxon>Bacteria</taxon>
        <taxon>Bacillati</taxon>
        <taxon>Bacillota</taxon>
        <taxon>Clostridia</taxon>
        <taxon>Eubacteriales</taxon>
        <taxon>Eubacteriaceae</taxon>
        <taxon>Eubacterium</taxon>
    </lineage>
</organism>
<evidence type="ECO:0000313" key="6">
    <source>
        <dbReference type="EMBL" id="MDQ0149662.1"/>
    </source>
</evidence>
<evidence type="ECO:0000256" key="2">
    <source>
        <dbReference type="ARBA" id="ARBA00022741"/>
    </source>
</evidence>
<keyword evidence="1" id="KW-0436">Ligase</keyword>
<name>A0ABT9UTK5_9FIRM</name>
<dbReference type="InterPro" id="IPR052032">
    <property type="entry name" value="ATP-dep_AA_Ligase"/>
</dbReference>
<dbReference type="SUPFAM" id="SSF56059">
    <property type="entry name" value="Glutathione synthetase ATP-binding domain-like"/>
    <property type="match status" value="1"/>
</dbReference>
<reference evidence="6 7" key="1">
    <citation type="submission" date="2023-07" db="EMBL/GenBank/DDBJ databases">
        <title>Genomic Encyclopedia of Type Strains, Phase IV (KMG-IV): sequencing the most valuable type-strain genomes for metagenomic binning, comparative biology and taxonomic classification.</title>
        <authorList>
            <person name="Goeker M."/>
        </authorList>
    </citation>
    <scope>NUCLEOTIDE SEQUENCE [LARGE SCALE GENOMIC DNA]</scope>
    <source>
        <strain evidence="6 7">DSM 20694</strain>
    </source>
</reference>
<dbReference type="Gene3D" id="3.40.50.20">
    <property type="match status" value="1"/>
</dbReference>
<dbReference type="Pfam" id="PF18130">
    <property type="entry name" value="ATPgrasp_N"/>
    <property type="match status" value="1"/>
</dbReference>
<dbReference type="Gene3D" id="3.30.470.20">
    <property type="entry name" value="ATP-grasp fold, B domain"/>
    <property type="match status" value="1"/>
</dbReference>
<evidence type="ECO:0000256" key="1">
    <source>
        <dbReference type="ARBA" id="ARBA00022598"/>
    </source>
</evidence>
<dbReference type="InterPro" id="IPR041472">
    <property type="entry name" value="BL00235/CARNS1_N"/>
</dbReference>
<gene>
    <name evidence="6" type="ORF">J2S18_001593</name>
</gene>
<dbReference type="PANTHER" id="PTHR43585:SF2">
    <property type="entry name" value="ATP-GRASP ENZYME FSQD"/>
    <property type="match status" value="1"/>
</dbReference>
<evidence type="ECO:0000256" key="3">
    <source>
        <dbReference type="ARBA" id="ARBA00022840"/>
    </source>
</evidence>
<feature type="domain" description="ATP-grasp" evidence="5">
    <location>
        <begin position="114"/>
        <end position="312"/>
    </location>
</feature>
<dbReference type="Proteomes" id="UP001228504">
    <property type="component" value="Unassembled WGS sequence"/>
</dbReference>
<dbReference type="PANTHER" id="PTHR43585">
    <property type="entry name" value="FUMIPYRROLE BIOSYNTHESIS PROTEIN C"/>
    <property type="match status" value="1"/>
</dbReference>
<keyword evidence="2 4" id="KW-0547">Nucleotide-binding</keyword>
<dbReference type="InterPro" id="IPR040570">
    <property type="entry name" value="LAL_C2"/>
</dbReference>
<protein>
    <submittedName>
        <fullName evidence="6">Biotin carboxylase</fullName>
    </submittedName>
</protein>
<accession>A0ABT9UTK5</accession>
<dbReference type="RefSeq" id="WP_307485388.1">
    <property type="nucleotide sequence ID" value="NZ_JAUSUF010000004.1"/>
</dbReference>
<keyword evidence="7" id="KW-1185">Reference proteome</keyword>
<dbReference type="EMBL" id="JAUSUF010000004">
    <property type="protein sequence ID" value="MDQ0149662.1"/>
    <property type="molecule type" value="Genomic_DNA"/>
</dbReference>
<dbReference type="Pfam" id="PF13535">
    <property type="entry name" value="ATP-grasp_4"/>
    <property type="match status" value="1"/>
</dbReference>
<comment type="caution">
    <text evidence="6">The sequence shown here is derived from an EMBL/GenBank/DDBJ whole genome shotgun (WGS) entry which is preliminary data.</text>
</comment>
<sequence length="405" mass="45536">MKTLLIVEKNPSGSLALKKAKERGLYVIYIGSNKYKKITKSDEKYLDKIINIDINNVQSVIKKCIELNEVNKIDGVVTFLDYNVPLVAQIAEKLNLPRINYLNAINVRNKFFMREALLKRNISIPKFKKVNSYEDINEFISSYGFPNIIKPVNMCASRNIFINNDENELYKNFNVLKNAYPPFGVKRENYILIEEYMYGQEFSVESITYDGETNVIAITKKYINGNENFVEIGHTTPIKLSKKLEHSIKNITCDAIKALGINQGVTHTEIKLTNGGFKIVEVAARPGGDRIPELVELSTGIDLFNSAISIALGEKPKINRKKNLVAAIKFIIGKPGILKSISGIDNIRKCNNIYDIEIEKKIGDKINKLECSGDRIGNVIALGKDELDAECLVLNAISKLDIVIN</sequence>
<evidence type="ECO:0000256" key="4">
    <source>
        <dbReference type="PROSITE-ProRule" id="PRU00409"/>
    </source>
</evidence>
<dbReference type="Pfam" id="PF18603">
    <property type="entry name" value="LAL_C2"/>
    <property type="match status" value="1"/>
</dbReference>
<dbReference type="PROSITE" id="PS50975">
    <property type="entry name" value="ATP_GRASP"/>
    <property type="match status" value="1"/>
</dbReference>
<keyword evidence="3 4" id="KW-0067">ATP-binding</keyword>